<dbReference type="Gene3D" id="3.30.40.10">
    <property type="entry name" value="Zinc/RING finger domain, C3HC4 (zinc finger)"/>
    <property type="match status" value="1"/>
</dbReference>
<gene>
    <name evidence="14" type="primary">LOC120250128</name>
</gene>
<keyword evidence="10" id="KW-0539">Nucleus</keyword>
<evidence type="ECO:0000256" key="2">
    <source>
        <dbReference type="ARBA" id="ARBA00004123"/>
    </source>
</evidence>
<dbReference type="GO" id="GO:0034450">
    <property type="term" value="F:ubiquitin-ubiquitin ligase activity"/>
    <property type="evidence" value="ECO:0007669"/>
    <property type="project" value="InterPro"/>
</dbReference>
<accession>A0AB40AJD4</accession>
<dbReference type="PANTHER" id="PTHR13931:SF2">
    <property type="entry name" value="UBIQUITIN CONJUGATION FACTOR E4 B"/>
    <property type="match status" value="1"/>
</dbReference>
<dbReference type="SMART" id="SM00504">
    <property type="entry name" value="Ubox"/>
    <property type="match status" value="1"/>
</dbReference>
<dbReference type="InterPro" id="IPR013083">
    <property type="entry name" value="Znf_RING/FYVE/PHD"/>
</dbReference>
<dbReference type="PROSITE" id="PS51698">
    <property type="entry name" value="U_BOX"/>
    <property type="match status" value="1"/>
</dbReference>
<feature type="domain" description="U-box" evidence="12">
    <location>
        <begin position="913"/>
        <end position="987"/>
    </location>
</feature>
<dbReference type="GO" id="GO:0005634">
    <property type="term" value="C:nucleus"/>
    <property type="evidence" value="ECO:0007669"/>
    <property type="project" value="UniProtKB-SubCell"/>
</dbReference>
<keyword evidence="9" id="KW-0833">Ubl conjugation pathway</keyword>
<comment type="subcellular location">
    <subcellularLocation>
        <location evidence="3">Cytoplasm</location>
    </subcellularLocation>
    <subcellularLocation>
        <location evidence="2">Nucleus</location>
    </subcellularLocation>
</comment>
<evidence type="ECO:0000256" key="10">
    <source>
        <dbReference type="ARBA" id="ARBA00023242"/>
    </source>
</evidence>
<evidence type="ECO:0000256" key="11">
    <source>
        <dbReference type="SAM" id="Coils"/>
    </source>
</evidence>
<reference evidence="14" key="1">
    <citation type="submission" date="2025-08" db="UniProtKB">
        <authorList>
            <consortium name="RefSeq"/>
        </authorList>
    </citation>
    <scope>IDENTIFICATION</scope>
</reference>
<dbReference type="InterPro" id="IPR003613">
    <property type="entry name" value="Ubox_domain"/>
</dbReference>
<keyword evidence="8" id="KW-0808">Transferase</keyword>
<dbReference type="PANTHER" id="PTHR13931">
    <property type="entry name" value="UBIQUITINATION FACTOR E4"/>
    <property type="match status" value="1"/>
</dbReference>
<evidence type="ECO:0000256" key="6">
    <source>
        <dbReference type="ARBA" id="ARBA00012483"/>
    </source>
</evidence>
<protein>
    <recommendedName>
        <fullName evidence="6">RING-type E3 ubiquitin transferase</fullName>
        <ecNumber evidence="6">2.3.2.27</ecNumber>
    </recommendedName>
</protein>
<dbReference type="FunFam" id="3.30.40.10:FF:000055">
    <property type="entry name" value="Ubiquitin conjugation factor e4 a"/>
    <property type="match status" value="1"/>
</dbReference>
<dbReference type="EC" id="2.3.2.27" evidence="6"/>
<keyword evidence="7" id="KW-0963">Cytoplasm</keyword>
<dbReference type="GO" id="GO:0000209">
    <property type="term" value="P:protein polyubiquitination"/>
    <property type="evidence" value="ECO:0007669"/>
    <property type="project" value="TreeGrafter"/>
</dbReference>
<comment type="similarity">
    <text evidence="5">Belongs to the ubiquitin conjugation factor E4 family.</text>
</comment>
<dbReference type="GeneID" id="120250128"/>
<evidence type="ECO:0000313" key="14">
    <source>
        <dbReference type="RefSeq" id="XP_039114843.1"/>
    </source>
</evidence>
<evidence type="ECO:0000259" key="12">
    <source>
        <dbReference type="PROSITE" id="PS51698"/>
    </source>
</evidence>
<dbReference type="CDD" id="cd16657">
    <property type="entry name" value="RING-Ubox_UBE4A"/>
    <property type="match status" value="1"/>
</dbReference>
<dbReference type="GO" id="GO:0036503">
    <property type="term" value="P:ERAD pathway"/>
    <property type="evidence" value="ECO:0007669"/>
    <property type="project" value="InterPro"/>
</dbReference>
<evidence type="ECO:0000256" key="4">
    <source>
        <dbReference type="ARBA" id="ARBA00004906"/>
    </source>
</evidence>
<keyword evidence="11" id="KW-0175">Coiled coil</keyword>
<dbReference type="GO" id="GO:0006511">
    <property type="term" value="P:ubiquitin-dependent protein catabolic process"/>
    <property type="evidence" value="ECO:0007669"/>
    <property type="project" value="InterPro"/>
</dbReference>
<dbReference type="GO" id="GO:0005737">
    <property type="term" value="C:cytoplasm"/>
    <property type="evidence" value="ECO:0007669"/>
    <property type="project" value="UniProtKB-SubCell"/>
</dbReference>
<organism evidence="13 14">
    <name type="scientific">Dioscorea cayennensis subsp. rotundata</name>
    <name type="common">White Guinea yam</name>
    <name type="synonym">Dioscorea rotundata</name>
    <dbReference type="NCBI Taxonomy" id="55577"/>
    <lineage>
        <taxon>Eukaryota</taxon>
        <taxon>Viridiplantae</taxon>
        <taxon>Streptophyta</taxon>
        <taxon>Embryophyta</taxon>
        <taxon>Tracheophyta</taxon>
        <taxon>Spermatophyta</taxon>
        <taxon>Magnoliopsida</taxon>
        <taxon>Liliopsida</taxon>
        <taxon>Dioscoreales</taxon>
        <taxon>Dioscoreaceae</taxon>
        <taxon>Dioscorea</taxon>
    </lineage>
</organism>
<dbReference type="AlphaFoldDB" id="A0AB40AJD4"/>
<dbReference type="InterPro" id="IPR045132">
    <property type="entry name" value="UBE4"/>
</dbReference>
<evidence type="ECO:0000256" key="9">
    <source>
        <dbReference type="ARBA" id="ARBA00022786"/>
    </source>
</evidence>
<evidence type="ECO:0000256" key="3">
    <source>
        <dbReference type="ARBA" id="ARBA00004496"/>
    </source>
</evidence>
<evidence type="ECO:0000313" key="13">
    <source>
        <dbReference type="Proteomes" id="UP001515500"/>
    </source>
</evidence>
<evidence type="ECO:0000256" key="5">
    <source>
        <dbReference type="ARBA" id="ARBA00007434"/>
    </source>
</evidence>
<keyword evidence="13" id="KW-1185">Reference proteome</keyword>
<dbReference type="Pfam" id="PF04564">
    <property type="entry name" value="U-box"/>
    <property type="match status" value="1"/>
</dbReference>
<evidence type="ECO:0000256" key="8">
    <source>
        <dbReference type="ARBA" id="ARBA00022679"/>
    </source>
</evidence>
<dbReference type="RefSeq" id="XP_039114843.1">
    <property type="nucleotide sequence ID" value="XM_039258909.1"/>
</dbReference>
<dbReference type="InterPro" id="IPR019474">
    <property type="entry name" value="Ub_conjug_fac_E4_core"/>
</dbReference>
<dbReference type="GO" id="GO:0000151">
    <property type="term" value="C:ubiquitin ligase complex"/>
    <property type="evidence" value="ECO:0007669"/>
    <property type="project" value="InterPro"/>
</dbReference>
<sequence>MATPKPQRSPAEIEDIILRKIFLISLADPSPADPAIVYLEQTAAELLSEDRPLLLLRDSMERVLIDRLSTPQPPLPPFTYLVASFRRAADESRKIASMKDPSVKAQIDSAIRDAKKLLISYARIVAANPDTFPSPNHSSAPPSAEIFSFLLAEVASPMDAFGGSSGSGVTAPPGFLEEFFRNGDYESLDPVFADLYDRLRSSVERISALGDFQRPLRVLLMLIGYPICAKGLVNHPRWIPKLSYLLIGPGRTIEITSILGAFFHVSALPDYKDFRSTPDVGQQCFSESSTRRPADLLSSFTTIKTVMNNLYDGLGEVLLALLKSVDTREKVLEYLAEVIMKNSGRSRMQIDPFSCASTGMFVNLSAVMLRLCEPFLDGNASKVNKIDPKYVFHNKRLDFKQLTSMNASSEEVAAWVEGRSDRENSVLNSPEASSSGGGDKYSFICECFFMTARVLNLGLMKALSDFKHLAQDLARCEEDLATFKAMRDQGGSPQLEEDIKRLEKEIEMYSQEKLCYEAQVLRDGALLQRALSFYRLVVKWLVGLVGGFKMPLPSNCPMEFACMPEHFVDDAMDLLIFTSRIPRALDAFDLDDFLNFIIMFMASPSYVKNPYLRAKMVEVLNCWMPQRSGISATASLFEGHQLSLDYLVRNLLKLYVDIEFTGSHTQFFDKFTIRHNIAELLEYLWNVPSHRNTWMKIAREEEKGVYLNFLNFLINDSIYLLDESLNKILELKELEAEISNSVEWERRSPQEREERMRLFHSRENIVRFDMKLANEDVGMLAFTSEQIPAPFLLPEMVERVASMLNYFLLQLVGPQRRSLTVKDPEKYEFRPKQLLKQIVEIYVHIARGDREGIFPAAISKDGRSYNEQLFSAAADILWKIGENARIIQDFVQLGSKAKNAATEARDAEAVLGDIPDEFLDPIQYTLMKDPVILPSSRISIDRAVIQRHLLSDSTDPFNRSHLTQDMLIPDVELKAKIAEFIKSQEVKKLRR</sequence>
<comment type="catalytic activity">
    <reaction evidence="1">
        <text>S-ubiquitinyl-[E2 ubiquitin-conjugating enzyme]-L-cysteine + [acceptor protein]-L-lysine = [E2 ubiquitin-conjugating enzyme]-L-cysteine + N(6)-ubiquitinyl-[acceptor protein]-L-lysine.</text>
        <dbReference type="EC" id="2.3.2.27"/>
    </reaction>
</comment>
<feature type="coiled-coil region" evidence="11">
    <location>
        <begin position="492"/>
        <end position="519"/>
    </location>
</feature>
<comment type="pathway">
    <text evidence="4">Protein modification; protein ubiquitination.</text>
</comment>
<evidence type="ECO:0000256" key="1">
    <source>
        <dbReference type="ARBA" id="ARBA00000900"/>
    </source>
</evidence>
<evidence type="ECO:0000256" key="7">
    <source>
        <dbReference type="ARBA" id="ARBA00022490"/>
    </source>
</evidence>
<name>A0AB40AJD4_DIOCR</name>
<dbReference type="Pfam" id="PF10408">
    <property type="entry name" value="Ufd2P_core"/>
    <property type="match status" value="1"/>
</dbReference>
<dbReference type="SUPFAM" id="SSF57850">
    <property type="entry name" value="RING/U-box"/>
    <property type="match status" value="1"/>
</dbReference>
<proteinExistence type="inferred from homology"/>
<dbReference type="Proteomes" id="UP001515500">
    <property type="component" value="Chromosome 19"/>
</dbReference>